<dbReference type="EMBL" id="KZ990886">
    <property type="protein sequence ID" value="RKP23549.1"/>
    <property type="molecule type" value="Genomic_DNA"/>
</dbReference>
<dbReference type="InterPro" id="IPR029452">
    <property type="entry name" value="RICTOR_V"/>
</dbReference>
<dbReference type="OrthoDB" id="271111at2759"/>
<dbReference type="Pfam" id="PF14663">
    <property type="entry name" value="RasGEF_N_2"/>
    <property type="match status" value="1"/>
</dbReference>
<feature type="domain" description="Rapamycin-insensitive companion of mTOR" evidence="2">
    <location>
        <begin position="531"/>
        <end position="602"/>
    </location>
</feature>
<dbReference type="SMART" id="SM01303">
    <property type="entry name" value="RasGEF_N_2"/>
    <property type="match status" value="1"/>
</dbReference>
<evidence type="ECO:0000259" key="2">
    <source>
        <dbReference type="SMART" id="SM01310"/>
    </source>
</evidence>
<dbReference type="InterPro" id="IPR029453">
    <property type="entry name" value="Rictor_IV"/>
</dbReference>
<reference evidence="4" key="1">
    <citation type="journal article" date="2018" name="Nat. Microbiol.">
        <title>Leveraging single-cell genomics to expand the fungal tree of life.</title>
        <authorList>
            <person name="Ahrendt S.R."/>
            <person name="Quandt C.A."/>
            <person name="Ciobanu D."/>
            <person name="Clum A."/>
            <person name="Salamov A."/>
            <person name="Andreopoulos B."/>
            <person name="Cheng J.F."/>
            <person name="Woyke T."/>
            <person name="Pelin A."/>
            <person name="Henrissat B."/>
            <person name="Reynolds N.K."/>
            <person name="Benny G.L."/>
            <person name="Smith M.E."/>
            <person name="James T.Y."/>
            <person name="Grigoriev I.V."/>
        </authorList>
    </citation>
    <scope>NUCLEOTIDE SEQUENCE [LARGE SCALE GENOMIC DNA]</scope>
    <source>
        <strain evidence="4">Benny S71-1</strain>
    </source>
</reference>
<dbReference type="PANTHER" id="PTHR13298:SF11">
    <property type="entry name" value="RAPAMYCIN-INSENSITIVE COMPANION OF MTOR"/>
    <property type="match status" value="1"/>
</dbReference>
<dbReference type="PANTHER" id="PTHR13298">
    <property type="entry name" value="CYTOSOLIC REGULATOR PIANISSIMO"/>
    <property type="match status" value="1"/>
</dbReference>
<dbReference type="SMART" id="SM01310">
    <property type="entry name" value="RICTOR_V"/>
    <property type="match status" value="1"/>
</dbReference>
<evidence type="ECO:0000259" key="1">
    <source>
        <dbReference type="SMART" id="SM01307"/>
    </source>
</evidence>
<dbReference type="AlphaFoldDB" id="A0A4V1J122"/>
<accession>A0A4V1J122</accession>
<dbReference type="Proteomes" id="UP000278143">
    <property type="component" value="Unassembled WGS sequence"/>
</dbReference>
<protein>
    <submittedName>
        <fullName evidence="3">Rapamycin-insensitive companion of mTOR, middle domain-containing protein</fullName>
    </submittedName>
</protein>
<dbReference type="SMART" id="SM01307">
    <property type="entry name" value="RICTOR_M"/>
    <property type="match status" value="1"/>
</dbReference>
<evidence type="ECO:0000313" key="3">
    <source>
        <dbReference type="EMBL" id="RKP23549.1"/>
    </source>
</evidence>
<dbReference type="GO" id="GO:0031932">
    <property type="term" value="C:TORC2 complex"/>
    <property type="evidence" value="ECO:0007669"/>
    <property type="project" value="InterPro"/>
</dbReference>
<dbReference type="Pfam" id="PF14668">
    <property type="entry name" value="RICTOR_V"/>
    <property type="match status" value="1"/>
</dbReference>
<dbReference type="InterPro" id="IPR016024">
    <property type="entry name" value="ARM-type_fold"/>
</dbReference>
<dbReference type="SUPFAM" id="SSF48371">
    <property type="entry name" value="ARM repeat"/>
    <property type="match status" value="1"/>
</dbReference>
<proteinExistence type="predicted"/>
<dbReference type="GO" id="GO:0038203">
    <property type="term" value="P:TORC2 signaling"/>
    <property type="evidence" value="ECO:0007669"/>
    <property type="project" value="TreeGrafter"/>
</dbReference>
<gene>
    <name evidence="3" type="ORF">SYNPS1DRAFT_30698</name>
</gene>
<evidence type="ECO:0000313" key="4">
    <source>
        <dbReference type="Proteomes" id="UP000278143"/>
    </source>
</evidence>
<dbReference type="InterPro" id="IPR029451">
    <property type="entry name" value="RICTOR_M"/>
</dbReference>
<sequence length="675" mass="76172">MIIAIQQLCHLVAQHHKSTASLALNLLIDVLKLGRQLLPPKHATQMQSLPELLNLAVSFNNDKRALASSALQTIELLMEDDERRRQSLTTPEGMDKPNQAVLDATIYANDDNAFRNALQQTQATNRLACMHVLTVKDGTKWDWDLIAELFATTLKLPKYLDDTLRGGHFMKRLLGFYHPASGFPQLPMNLDNMKYIRIGHSILETLLLSVDGQRFLKESELLREIALYLSQMIPTPGGDASVLTRIEVNKTLTWAYIWLLMSLSRTKEGIRALERANVFDTIYCLSQIANREDVYREILSSMSYVHDGFPRAILVKMLTSESTSSRWFATCQLRTLVHEKLANFHEWGIRMLVDQLYDPEVSICQLAVTALDEACEHPAHLEMLVRLCPMLDHLGDLGRPLFFRFLASTHGIHHILNMEQISQEMDTWLERNNIEYVAEIEMTLANAFNVHLQQQQQASDPVLPPDRTARFERRCQMTKFKAYGISPPHLYGSLVQTATGCDLLQRKEHLDVLASTIHAWPDVLETKEAGVLKLKAALWAIGHIGASEQGFTLLNEAIIQDIVYMASTSEVLSIRGTCYYVLGLLSKTQLGAELLEELGWLCCTTSYGRSLGVCLPAYPRQFFSVPPWRFTMPSYTIHVSLYPSTPDAITKEILTSVSNLTNHILANAGSKALSR</sequence>
<organism evidence="3 4">
    <name type="scientific">Syncephalis pseudoplumigaleata</name>
    <dbReference type="NCBI Taxonomy" id="1712513"/>
    <lineage>
        <taxon>Eukaryota</taxon>
        <taxon>Fungi</taxon>
        <taxon>Fungi incertae sedis</taxon>
        <taxon>Zoopagomycota</taxon>
        <taxon>Zoopagomycotina</taxon>
        <taxon>Zoopagomycetes</taxon>
        <taxon>Zoopagales</taxon>
        <taxon>Piptocephalidaceae</taxon>
        <taxon>Syncephalis</taxon>
    </lineage>
</organism>
<feature type="domain" description="Rapamycin-insensitive companion of mTOR middle" evidence="1">
    <location>
        <begin position="109"/>
        <end position="339"/>
    </location>
</feature>
<name>A0A4V1J122_9FUNG</name>
<dbReference type="Pfam" id="PF14666">
    <property type="entry name" value="RICTOR_M"/>
    <property type="match status" value="1"/>
</dbReference>
<dbReference type="InterPro" id="IPR028268">
    <property type="entry name" value="Pianissimo_fam"/>
</dbReference>
<keyword evidence="4" id="KW-1185">Reference proteome</keyword>